<dbReference type="EMBL" id="JBHSFI010000008">
    <property type="protein sequence ID" value="MFC4631054.1"/>
    <property type="molecule type" value="Genomic_DNA"/>
</dbReference>
<comment type="caution">
    <text evidence="2">The sequence shown here is derived from an EMBL/GenBank/DDBJ whole genome shotgun (WGS) entry which is preliminary data.</text>
</comment>
<dbReference type="Proteomes" id="UP001596011">
    <property type="component" value="Unassembled WGS sequence"/>
</dbReference>
<evidence type="ECO:0000256" key="1">
    <source>
        <dbReference type="SAM" id="Phobius"/>
    </source>
</evidence>
<keyword evidence="3" id="KW-1185">Reference proteome</keyword>
<dbReference type="Pfam" id="PF19545">
    <property type="entry name" value="DUF6069"/>
    <property type="match status" value="1"/>
</dbReference>
<proteinExistence type="predicted"/>
<dbReference type="InterPro" id="IPR045713">
    <property type="entry name" value="DUF6069"/>
</dbReference>
<keyword evidence="1" id="KW-0812">Transmembrane</keyword>
<gene>
    <name evidence="2" type="ORF">ACFO6V_22590</name>
</gene>
<feature type="transmembrane region" description="Helical" evidence="1">
    <location>
        <begin position="82"/>
        <end position="101"/>
    </location>
</feature>
<reference evidence="3" key="1">
    <citation type="journal article" date="2019" name="Int. J. Syst. Evol. Microbiol.">
        <title>The Global Catalogue of Microorganisms (GCM) 10K type strain sequencing project: providing services to taxonomists for standard genome sequencing and annotation.</title>
        <authorList>
            <consortium name="The Broad Institute Genomics Platform"/>
            <consortium name="The Broad Institute Genome Sequencing Center for Infectious Disease"/>
            <person name="Wu L."/>
            <person name="Ma J."/>
        </authorList>
    </citation>
    <scope>NUCLEOTIDE SEQUENCE [LARGE SCALE GENOMIC DNA]</scope>
    <source>
        <strain evidence="3">CCUG 42722</strain>
    </source>
</reference>
<dbReference type="RefSeq" id="WP_377139730.1">
    <property type="nucleotide sequence ID" value="NZ_JBHSFI010000008.1"/>
</dbReference>
<organism evidence="2 3">
    <name type="scientific">Promicromonospora alba</name>
    <dbReference type="NCBI Taxonomy" id="1616110"/>
    <lineage>
        <taxon>Bacteria</taxon>
        <taxon>Bacillati</taxon>
        <taxon>Actinomycetota</taxon>
        <taxon>Actinomycetes</taxon>
        <taxon>Micrococcales</taxon>
        <taxon>Promicromonosporaceae</taxon>
        <taxon>Promicromonospora</taxon>
    </lineage>
</organism>
<feature type="transmembrane region" description="Helical" evidence="1">
    <location>
        <begin position="107"/>
        <end position="126"/>
    </location>
</feature>
<evidence type="ECO:0000313" key="2">
    <source>
        <dbReference type="EMBL" id="MFC4631054.1"/>
    </source>
</evidence>
<keyword evidence="1" id="KW-1133">Transmembrane helix</keyword>
<keyword evidence="1" id="KW-0472">Membrane</keyword>
<name>A0ABV9HP77_9MICO</name>
<sequence>MTENSATSSPWPAWAVPLAAAVVAVAVWLIGAATGVNLEAQLGTDAQAISVVAAAVVALAAGFAGWGVRVLIGRLVRGGGEVVWFVLCGVVLLASMVGALAGTTPGAVAILVSMHVAVGVVIALGLRTARRGVTSGSALA</sequence>
<protein>
    <submittedName>
        <fullName evidence="2">DUF6069 family protein</fullName>
    </submittedName>
</protein>
<evidence type="ECO:0000313" key="3">
    <source>
        <dbReference type="Proteomes" id="UP001596011"/>
    </source>
</evidence>
<feature type="transmembrane region" description="Helical" evidence="1">
    <location>
        <begin position="12"/>
        <end position="36"/>
    </location>
</feature>
<feature type="transmembrane region" description="Helical" evidence="1">
    <location>
        <begin position="48"/>
        <end position="70"/>
    </location>
</feature>
<accession>A0ABV9HP77</accession>